<reference evidence="2 3" key="1">
    <citation type="submission" date="2023-07" db="EMBL/GenBank/DDBJ databases">
        <title>Genomic Encyclopedia of Type Strains, Phase IV (KMG-IV): sequencing the most valuable type-strain genomes for metagenomic binning, comparative biology and taxonomic classification.</title>
        <authorList>
            <person name="Goeker M."/>
        </authorList>
    </citation>
    <scope>NUCLEOTIDE SEQUENCE [LARGE SCALE GENOMIC DNA]</scope>
    <source>
        <strain evidence="2 3">DSM 102814</strain>
    </source>
</reference>
<evidence type="ECO:0000313" key="2">
    <source>
        <dbReference type="EMBL" id="MDR6301230.1"/>
    </source>
</evidence>
<dbReference type="PANTHER" id="PTHR34406:SF1">
    <property type="entry name" value="PROTEIN YCEI"/>
    <property type="match status" value="1"/>
</dbReference>
<dbReference type="InterPro" id="IPR007372">
    <property type="entry name" value="Lipid/polyisoprenoid-bd_YceI"/>
</dbReference>
<dbReference type="Pfam" id="PF04264">
    <property type="entry name" value="YceI"/>
    <property type="match status" value="1"/>
</dbReference>
<evidence type="ECO:0000259" key="1">
    <source>
        <dbReference type="SMART" id="SM00867"/>
    </source>
</evidence>
<dbReference type="Gene3D" id="2.40.128.110">
    <property type="entry name" value="Lipid/polyisoprenoid-binding, YceI-like"/>
    <property type="match status" value="1"/>
</dbReference>
<evidence type="ECO:0000313" key="3">
    <source>
        <dbReference type="Proteomes" id="UP001257659"/>
    </source>
</evidence>
<accession>A0ABU1K6J9</accession>
<keyword evidence="3" id="KW-1185">Reference proteome</keyword>
<dbReference type="EMBL" id="JAVDQA010000005">
    <property type="protein sequence ID" value="MDR6301230.1"/>
    <property type="molecule type" value="Genomic_DNA"/>
</dbReference>
<dbReference type="InterPro" id="IPR036761">
    <property type="entry name" value="TTHA0802/YceI-like_sf"/>
</dbReference>
<protein>
    <submittedName>
        <fullName evidence="2">Polyisoprenoid-binding protein YceI</fullName>
    </submittedName>
</protein>
<sequence>MKTTILKGFGATALIFALIAFKSNTVEKKKIDVNESKVEWTGEKLTGSHNGTIQFKDGYLLMDGEKITGGKFTIDMSTITVTDLSGEGKQKLEGHLNSDDFFGVNNYDTATLEIKNAAKKGNVYGITGDLTIKGKTNPITFDLKMEGDSATTTLTVDRTKYGIRYGSGSFFDNLGDNTIYDEFKLDVSLKF</sequence>
<dbReference type="SMART" id="SM00867">
    <property type="entry name" value="YceI"/>
    <property type="match status" value="1"/>
</dbReference>
<organism evidence="2 3">
    <name type="scientific">Mesonia maritima</name>
    <dbReference type="NCBI Taxonomy" id="1793873"/>
    <lineage>
        <taxon>Bacteria</taxon>
        <taxon>Pseudomonadati</taxon>
        <taxon>Bacteroidota</taxon>
        <taxon>Flavobacteriia</taxon>
        <taxon>Flavobacteriales</taxon>
        <taxon>Flavobacteriaceae</taxon>
        <taxon>Mesonia</taxon>
    </lineage>
</organism>
<gene>
    <name evidence="2" type="ORF">GGR31_001881</name>
</gene>
<feature type="domain" description="Lipid/polyisoprenoid-binding YceI-like" evidence="1">
    <location>
        <begin position="28"/>
        <end position="190"/>
    </location>
</feature>
<dbReference type="PANTHER" id="PTHR34406">
    <property type="entry name" value="PROTEIN YCEI"/>
    <property type="match status" value="1"/>
</dbReference>
<dbReference type="RefSeq" id="WP_309728390.1">
    <property type="nucleotide sequence ID" value="NZ_JAVDQA010000005.1"/>
</dbReference>
<comment type="caution">
    <text evidence="2">The sequence shown here is derived from an EMBL/GenBank/DDBJ whole genome shotgun (WGS) entry which is preliminary data.</text>
</comment>
<dbReference type="Proteomes" id="UP001257659">
    <property type="component" value="Unassembled WGS sequence"/>
</dbReference>
<proteinExistence type="predicted"/>
<dbReference type="SUPFAM" id="SSF101874">
    <property type="entry name" value="YceI-like"/>
    <property type="match status" value="1"/>
</dbReference>
<name>A0ABU1K6J9_9FLAO</name>